<organism evidence="6 7">
    <name type="scientific">Candidatus Roizmanbacteria bacterium RIFCSPLOWO2_01_FULL_40_42</name>
    <dbReference type="NCBI Taxonomy" id="1802066"/>
    <lineage>
        <taxon>Bacteria</taxon>
        <taxon>Candidatus Roizmaniibacteriota</taxon>
    </lineage>
</organism>
<evidence type="ECO:0000256" key="1">
    <source>
        <dbReference type="ARBA" id="ARBA00023002"/>
    </source>
</evidence>
<evidence type="ECO:0000313" key="6">
    <source>
        <dbReference type="EMBL" id="OGK50775.1"/>
    </source>
</evidence>
<proteinExistence type="inferred from homology"/>
<comment type="caution">
    <text evidence="6">The sequence shown here is derived from an EMBL/GenBank/DDBJ whole genome shotgun (WGS) entry which is preliminary data.</text>
</comment>
<dbReference type="Pfam" id="PF00389">
    <property type="entry name" value="2-Hacid_dh"/>
    <property type="match status" value="1"/>
</dbReference>
<dbReference type="Pfam" id="PF02826">
    <property type="entry name" value="2-Hacid_dh_C"/>
    <property type="match status" value="1"/>
</dbReference>
<dbReference type="SUPFAM" id="SSF51735">
    <property type="entry name" value="NAD(P)-binding Rossmann-fold domains"/>
    <property type="match status" value="1"/>
</dbReference>
<evidence type="ECO:0008006" key="8">
    <source>
        <dbReference type="Google" id="ProtNLM"/>
    </source>
</evidence>
<reference evidence="6 7" key="1">
    <citation type="journal article" date="2016" name="Nat. Commun.">
        <title>Thousands of microbial genomes shed light on interconnected biogeochemical processes in an aquifer system.</title>
        <authorList>
            <person name="Anantharaman K."/>
            <person name="Brown C.T."/>
            <person name="Hug L.A."/>
            <person name="Sharon I."/>
            <person name="Castelle C.J."/>
            <person name="Probst A.J."/>
            <person name="Thomas B.C."/>
            <person name="Singh A."/>
            <person name="Wilkins M.J."/>
            <person name="Karaoz U."/>
            <person name="Brodie E.L."/>
            <person name="Williams K.H."/>
            <person name="Hubbard S.S."/>
            <person name="Banfield J.F."/>
        </authorList>
    </citation>
    <scope>NUCLEOTIDE SEQUENCE [LARGE SCALE GENOMIC DNA]</scope>
</reference>
<dbReference type="Proteomes" id="UP000178558">
    <property type="component" value="Unassembled WGS sequence"/>
</dbReference>
<dbReference type="PANTHER" id="PTHR42938:SF9">
    <property type="entry name" value="FORMATE DEHYDROGENASE 1"/>
    <property type="match status" value="1"/>
</dbReference>
<evidence type="ECO:0000259" key="5">
    <source>
        <dbReference type="Pfam" id="PF02826"/>
    </source>
</evidence>
<protein>
    <recommendedName>
        <fullName evidence="8">Lactate dehydrogenase</fullName>
    </recommendedName>
</protein>
<dbReference type="PROSITE" id="PS00065">
    <property type="entry name" value="D_2_HYDROXYACID_DH_1"/>
    <property type="match status" value="1"/>
</dbReference>
<dbReference type="AlphaFoldDB" id="A0A1F7J581"/>
<evidence type="ECO:0000259" key="4">
    <source>
        <dbReference type="Pfam" id="PF00389"/>
    </source>
</evidence>
<feature type="domain" description="D-isomer specific 2-hydroxyacid dehydrogenase NAD-binding" evidence="5">
    <location>
        <begin position="131"/>
        <end position="256"/>
    </location>
</feature>
<dbReference type="GO" id="GO:0051287">
    <property type="term" value="F:NAD binding"/>
    <property type="evidence" value="ECO:0007669"/>
    <property type="project" value="InterPro"/>
</dbReference>
<dbReference type="InterPro" id="IPR006140">
    <property type="entry name" value="D-isomer_DH_NAD-bd"/>
</dbReference>
<keyword evidence="2" id="KW-0520">NAD</keyword>
<name>A0A1F7J581_9BACT</name>
<dbReference type="InterPro" id="IPR006139">
    <property type="entry name" value="D-isomer_2_OHA_DH_cat_dom"/>
</dbReference>
<evidence type="ECO:0000256" key="2">
    <source>
        <dbReference type="ARBA" id="ARBA00023027"/>
    </source>
</evidence>
<dbReference type="EMBL" id="MGAQ01000011">
    <property type="protein sequence ID" value="OGK50775.1"/>
    <property type="molecule type" value="Genomic_DNA"/>
</dbReference>
<feature type="domain" description="D-isomer specific 2-hydroxyacid dehydrogenase catalytic" evidence="4">
    <location>
        <begin position="5"/>
        <end position="311"/>
    </location>
</feature>
<dbReference type="Gene3D" id="3.40.50.720">
    <property type="entry name" value="NAD(P)-binding Rossmann-like Domain"/>
    <property type="match status" value="2"/>
</dbReference>
<keyword evidence="1 3" id="KW-0560">Oxidoreductase</keyword>
<dbReference type="GO" id="GO:0016616">
    <property type="term" value="F:oxidoreductase activity, acting on the CH-OH group of donors, NAD or NADP as acceptor"/>
    <property type="evidence" value="ECO:0007669"/>
    <property type="project" value="InterPro"/>
</dbReference>
<gene>
    <name evidence="6" type="ORF">A3B50_02915</name>
</gene>
<sequence>MKPKILITDSLFIFEEHEKRLRDAGFEVERLDKPKASEEELIKAVKDKDGYILGGIEKVTEPVINAANKLKGIVFSGSDWAGFVPAHELATKKGIAIANAPGANSTSVAEYTITLIFMMLRRALELGSTGDKTFMTTQSVSDVKIGIVGLGRIGTKVAKMLKGLGAKDICYWNRTRKQDLEKELGIKWLSLEELFKTSDVITAHVSSQAGQVFTKDLLNKSKDGVLFINTGADPTYDMDALYELLKAGKARAGFDENIKDERFKKLPLSVWFCSNENTAYNTHAANKLGSDMATETMINILTKGDDQYVVNPDFKKARK</sequence>
<dbReference type="PANTHER" id="PTHR42938">
    <property type="entry name" value="FORMATE DEHYDROGENASE 1"/>
    <property type="match status" value="1"/>
</dbReference>
<dbReference type="InterPro" id="IPR036291">
    <property type="entry name" value="NAD(P)-bd_dom_sf"/>
</dbReference>
<evidence type="ECO:0000256" key="3">
    <source>
        <dbReference type="RuleBase" id="RU003719"/>
    </source>
</evidence>
<evidence type="ECO:0000313" key="7">
    <source>
        <dbReference type="Proteomes" id="UP000178558"/>
    </source>
</evidence>
<dbReference type="InterPro" id="IPR029752">
    <property type="entry name" value="D-isomer_DH_CS1"/>
</dbReference>
<accession>A0A1F7J581</accession>
<dbReference type="SUPFAM" id="SSF52283">
    <property type="entry name" value="Formate/glycerate dehydrogenase catalytic domain-like"/>
    <property type="match status" value="1"/>
</dbReference>
<comment type="similarity">
    <text evidence="3">Belongs to the D-isomer specific 2-hydroxyacid dehydrogenase family.</text>
</comment>